<protein>
    <submittedName>
        <fullName evidence="15">Uncharacterized protein</fullName>
    </submittedName>
</protein>
<keyword evidence="3" id="KW-0813">Transport</keyword>
<dbReference type="InterPro" id="IPR017871">
    <property type="entry name" value="ABC_transporter-like_CS"/>
</dbReference>
<evidence type="ECO:0000256" key="7">
    <source>
        <dbReference type="ARBA" id="ARBA00022840"/>
    </source>
</evidence>
<dbReference type="SUPFAM" id="SSF90123">
    <property type="entry name" value="ABC transporter transmembrane region"/>
    <property type="match status" value="2"/>
</dbReference>
<dbReference type="SUPFAM" id="SSF52540">
    <property type="entry name" value="P-loop containing nucleoside triphosphate hydrolases"/>
    <property type="match status" value="2"/>
</dbReference>
<dbReference type="GO" id="GO:0015421">
    <property type="term" value="F:ABC-type oligopeptide transporter activity"/>
    <property type="evidence" value="ECO:0007669"/>
    <property type="project" value="TreeGrafter"/>
</dbReference>
<dbReference type="SMART" id="SM00382">
    <property type="entry name" value="AAA"/>
    <property type="match status" value="2"/>
</dbReference>
<reference evidence="15" key="2">
    <citation type="submission" date="2023-05" db="EMBL/GenBank/DDBJ databases">
        <authorList>
            <consortium name="Lawrence Berkeley National Laboratory"/>
            <person name="Steindorff A."/>
            <person name="Hensen N."/>
            <person name="Bonometti L."/>
            <person name="Westerberg I."/>
            <person name="Brannstrom I.O."/>
            <person name="Guillou S."/>
            <person name="Cros-Aarteil S."/>
            <person name="Calhoun S."/>
            <person name="Haridas S."/>
            <person name="Kuo A."/>
            <person name="Mondo S."/>
            <person name="Pangilinan J."/>
            <person name="Riley R."/>
            <person name="Labutti K."/>
            <person name="Andreopoulos B."/>
            <person name="Lipzen A."/>
            <person name="Chen C."/>
            <person name="Yanf M."/>
            <person name="Daum C."/>
            <person name="Ng V."/>
            <person name="Clum A."/>
            <person name="Ohm R."/>
            <person name="Martin F."/>
            <person name="Silar P."/>
            <person name="Natvig D."/>
            <person name="Lalanne C."/>
            <person name="Gautier V."/>
            <person name="Ament-Velasquez S.L."/>
            <person name="Kruys A."/>
            <person name="Hutchinson M.I."/>
            <person name="Powell A.J."/>
            <person name="Barry K."/>
            <person name="Miller A.N."/>
            <person name="Grigoriev I.V."/>
            <person name="Debuchy R."/>
            <person name="Gladieux P."/>
            <person name="Thoren M.H."/>
            <person name="Johannesson H."/>
        </authorList>
    </citation>
    <scope>NUCLEOTIDE SEQUENCE</scope>
    <source>
        <strain evidence="15">CBS 990.96</strain>
    </source>
</reference>
<keyword evidence="5 12" id="KW-0812">Transmembrane</keyword>
<feature type="compositionally biased region" description="Pro residues" evidence="11">
    <location>
        <begin position="1551"/>
        <end position="1561"/>
    </location>
</feature>
<dbReference type="InterPro" id="IPR039421">
    <property type="entry name" value="Type_1_exporter"/>
</dbReference>
<evidence type="ECO:0000256" key="5">
    <source>
        <dbReference type="ARBA" id="ARBA00022692"/>
    </source>
</evidence>
<dbReference type="CDD" id="cd18577">
    <property type="entry name" value="ABC_6TM_Pgp_ABCB1_D1_like"/>
    <property type="match status" value="1"/>
</dbReference>
<dbReference type="Pfam" id="PF00005">
    <property type="entry name" value="ABC_tran"/>
    <property type="match status" value="2"/>
</dbReference>
<feature type="transmembrane region" description="Helical" evidence="12">
    <location>
        <begin position="329"/>
        <end position="350"/>
    </location>
</feature>
<dbReference type="Gene3D" id="1.20.1560.10">
    <property type="entry name" value="ABC transporter type 1, transmembrane domain"/>
    <property type="match status" value="1"/>
</dbReference>
<feature type="domain" description="ABC transmembrane type-1" evidence="14">
    <location>
        <begin position="770"/>
        <end position="1061"/>
    </location>
</feature>
<evidence type="ECO:0000256" key="9">
    <source>
        <dbReference type="ARBA" id="ARBA00023136"/>
    </source>
</evidence>
<dbReference type="SUPFAM" id="SSF53474">
    <property type="entry name" value="alpha/beta-Hydrolases"/>
    <property type="match status" value="1"/>
</dbReference>
<feature type="transmembrane region" description="Helical" evidence="12">
    <location>
        <begin position="224"/>
        <end position="245"/>
    </location>
</feature>
<dbReference type="PROSITE" id="PS00211">
    <property type="entry name" value="ABC_TRANSPORTER_1"/>
    <property type="match status" value="2"/>
</dbReference>
<gene>
    <name evidence="15" type="ORF">QBC38DRAFT_439368</name>
</gene>
<feature type="domain" description="ABC transporter" evidence="13">
    <location>
        <begin position="426"/>
        <end position="671"/>
    </location>
</feature>
<evidence type="ECO:0000313" key="15">
    <source>
        <dbReference type="EMBL" id="KAK4232066.1"/>
    </source>
</evidence>
<feature type="transmembrane region" description="Helical" evidence="12">
    <location>
        <begin position="768"/>
        <end position="793"/>
    </location>
</feature>
<feature type="compositionally biased region" description="Basic and acidic residues" evidence="11">
    <location>
        <begin position="1"/>
        <end position="10"/>
    </location>
</feature>
<dbReference type="GO" id="GO:0016887">
    <property type="term" value="F:ATP hydrolysis activity"/>
    <property type="evidence" value="ECO:0007669"/>
    <property type="project" value="InterPro"/>
</dbReference>
<feature type="transmembrane region" description="Helical" evidence="12">
    <location>
        <begin position="151"/>
        <end position="172"/>
    </location>
</feature>
<feature type="transmembrane region" description="Helical" evidence="12">
    <location>
        <begin position="1000"/>
        <end position="1020"/>
    </location>
</feature>
<dbReference type="CDD" id="cd03249">
    <property type="entry name" value="ABC_MTABC3_MDL1_MDL2"/>
    <property type="match status" value="2"/>
</dbReference>
<name>A0AAN7H285_9PEZI</name>
<dbReference type="PROSITE" id="PS50929">
    <property type="entry name" value="ABC_TM1F"/>
    <property type="match status" value="2"/>
</dbReference>
<reference evidence="15" key="1">
    <citation type="journal article" date="2023" name="Mol. Phylogenet. Evol.">
        <title>Genome-scale phylogeny and comparative genomics of the fungal order Sordariales.</title>
        <authorList>
            <person name="Hensen N."/>
            <person name="Bonometti L."/>
            <person name="Westerberg I."/>
            <person name="Brannstrom I.O."/>
            <person name="Guillou S."/>
            <person name="Cros-Aarteil S."/>
            <person name="Calhoun S."/>
            <person name="Haridas S."/>
            <person name="Kuo A."/>
            <person name="Mondo S."/>
            <person name="Pangilinan J."/>
            <person name="Riley R."/>
            <person name="LaButti K."/>
            <person name="Andreopoulos B."/>
            <person name="Lipzen A."/>
            <person name="Chen C."/>
            <person name="Yan M."/>
            <person name="Daum C."/>
            <person name="Ng V."/>
            <person name="Clum A."/>
            <person name="Steindorff A."/>
            <person name="Ohm R.A."/>
            <person name="Martin F."/>
            <person name="Silar P."/>
            <person name="Natvig D.O."/>
            <person name="Lalanne C."/>
            <person name="Gautier V."/>
            <person name="Ament-Velasquez S.L."/>
            <person name="Kruys A."/>
            <person name="Hutchinson M.I."/>
            <person name="Powell A.J."/>
            <person name="Barry K."/>
            <person name="Miller A.N."/>
            <person name="Grigoriev I.V."/>
            <person name="Debuchy R."/>
            <person name="Gladieux P."/>
            <person name="Hiltunen Thoren M."/>
            <person name="Johannesson H."/>
        </authorList>
    </citation>
    <scope>NUCLEOTIDE SEQUENCE</scope>
    <source>
        <strain evidence="15">CBS 990.96</strain>
    </source>
</reference>
<dbReference type="FunFam" id="1.20.1560.10:FF:000009">
    <property type="entry name" value="ABC transporter B family member 1"/>
    <property type="match status" value="1"/>
</dbReference>
<sequence>MAADLPEKATEPAPNNTPPSPSTHSSTNDDSKGNARLDLKKIDSKVVQPPKEKSEQDVYKHLSESEARVLKDQVYTPDVKVGMATLYRYSSRNDLIIIAISSTCAIASGAALPLMTVIFGNLQGTFQDYFLPGSTITYDEFTKELGEMCLYFVYLAIGEFITAYIATVGFIYTGEHISAKIREHYLESCMKQNIGFFDKIGAGEVTTRITSDTNLIQDGISEKVGLTMQAVATFVAAFIIGFVSYWKLTLILMSTVVALLLVMGTGSRFIVKFSKQNIAAYAQGGSIAEEVISSVRNAVAFGTQDRLAKQYDVHLTRAEFFGFKLKSTLGCMVAGMMLILYLNYGLAFWMGSRFLVDGSTTLSKILIVMMSVMMGAFNLGNVAPNMQAFVTALGAAAKIFSTIDRNSPIDPSREDGVKLEKVEGTIRLENIRHIYPSRPEVVVMDGVSLTIPAGKTTALVGASGSGKSTIIGLVERFYQPVEGSVYLDDVDISTMNLRWLRQQIALVSQEPTLFGTTIFENIRHGLIGTKWENEAAERQKELVEDAAKKANAHDFISALPEGYQTNVGERGFLLSGGQKQRIAIARAVVSDPKILLLDEATSALDTKSEGVVQAALEVASEGRTTISIAHRLSTIKDAHNIVVMSQGKIVEQGTHDELLEKRGAYYNLVTAQAIAAVNEMTAEEEEALNEEEEKALIRKATRASGTKASDVVQEDPDDDIHAKLNRSQSTKSVSSAILAGRTKDTPKNYSLWTLIKLIASFNKQEWKLMLVGLFFSAICGLGNPTQAVFFAKLISALSIPVSPETVDYIESEASFWCLMYLMLAFVMFIAFTLQGVFFAKCSERLIHRVRDRSFRTMLRQDVEYFDLDEHSSGALTSFLGTETTHVAGLSGSTLGTLIMVTSTLIAACTVALAIGWKLALVCIATMPVVIGCGFFRFWILAHFQRRSKRAYASSASFASEAITAIRTVASLTREKDVLRQYKESLAVQQRASLKSVLKSSLLYAASQSLMFLAFALGFWYGGTLIGKREYDMFQFFVVFSSVIFGAQSAGSVFSFAPDMGKAAEASRDLKTLFDQKPKVDTWSDDGEKVPSIEGTLEFRDVHFRYPTRPEQPVLRGLNLTISPGQYVALVGASGCGKSTTIALLERFYDPLAGGIFVDGKEISSLNVNEYRSFIALVSQEPTLYQGTIKENILLGSSNEVTDEQIKFACQEANIYDFILSLPDGFNTVVGSKGALLSGGQKQRVAIARALVRDPKILLLDEATSALDSESEHVVQAALDKAAKGRTTIAVAHRLSTIQKADIIYVFDQGRIVEQGTHNDLMKKNGSLFVHTGWYGTNLYNLLLMIMEWNENAMCQLIFIHGFKGNDQTFGHNLSFTHHIQSLLSKSLPNLKIKTEIYPTYETRGDLTECVSRFRDWLLNKVIDLEVASGTPSPTIDPSVRVVLIGHSMGGIVAAETAISIATETPVHEIDNDPSGKPTELNSLMFPYIQGILAFDTPFLGISPGVIAHNAESHYTTLSQLSGLTSLWGGSQVNPQAKTQAAQAARALPAPSLAPAPAPAVPEPKKEGGGGSNWGKWALAAAATTAIAATASAAYIHRNQISSTLNWATSHLEFVGCLAKKEDLKKRVNTVLRLKKELGMGFGNLYTRLGNSASSGQSAAGATSYSGMVLGKERTFCVVPQKGGVGIEEKCWREAINDKAGDEVTAHISMFEPKENPGYDKLANDARDMITSWLQNEWYATSSSEETTVKA</sequence>
<dbReference type="InterPro" id="IPR036640">
    <property type="entry name" value="ABC1_TM_sf"/>
</dbReference>
<dbReference type="PANTHER" id="PTHR43394">
    <property type="entry name" value="ATP-DEPENDENT PERMEASE MDL1, MITOCHONDRIAL"/>
    <property type="match status" value="1"/>
</dbReference>
<feature type="compositionally biased region" description="Basic and acidic residues" evidence="11">
    <location>
        <begin position="27"/>
        <end position="56"/>
    </location>
</feature>
<feature type="region of interest" description="Disordered" evidence="11">
    <location>
        <begin position="1545"/>
        <end position="1569"/>
    </location>
</feature>
<dbReference type="GO" id="GO:0005524">
    <property type="term" value="F:ATP binding"/>
    <property type="evidence" value="ECO:0007669"/>
    <property type="project" value="UniProtKB-KW"/>
</dbReference>
<dbReference type="InterPro" id="IPR029058">
    <property type="entry name" value="AB_hydrolase_fold"/>
</dbReference>
<evidence type="ECO:0000256" key="3">
    <source>
        <dbReference type="ARBA" id="ARBA00022448"/>
    </source>
</evidence>
<keyword evidence="16" id="KW-1185">Reference proteome</keyword>
<keyword evidence="10" id="KW-0325">Glycoprotein</keyword>
<keyword evidence="4" id="KW-1003">Cell membrane</keyword>
<feature type="transmembrane region" description="Helical" evidence="12">
    <location>
        <begin position="894"/>
        <end position="912"/>
    </location>
</feature>
<dbReference type="InterPro" id="IPR011527">
    <property type="entry name" value="ABC1_TM_dom"/>
</dbReference>
<evidence type="ECO:0000256" key="8">
    <source>
        <dbReference type="ARBA" id="ARBA00022989"/>
    </source>
</evidence>
<comment type="subcellular location">
    <subcellularLocation>
        <location evidence="1">Cell membrane</location>
        <topology evidence="1">Multi-pass membrane protein</topology>
    </subcellularLocation>
</comment>
<evidence type="ECO:0000256" key="12">
    <source>
        <dbReference type="SAM" id="Phobius"/>
    </source>
</evidence>
<dbReference type="Gene3D" id="3.40.50.1820">
    <property type="entry name" value="alpha/beta hydrolase"/>
    <property type="match status" value="1"/>
</dbReference>
<evidence type="ECO:0000256" key="10">
    <source>
        <dbReference type="ARBA" id="ARBA00023180"/>
    </source>
</evidence>
<dbReference type="Pfam" id="PF00664">
    <property type="entry name" value="ABC_membrane"/>
    <property type="match status" value="2"/>
</dbReference>
<dbReference type="Proteomes" id="UP001301958">
    <property type="component" value="Unassembled WGS sequence"/>
</dbReference>
<keyword evidence="9 12" id="KW-0472">Membrane</keyword>
<dbReference type="GO" id="GO:0005886">
    <property type="term" value="C:plasma membrane"/>
    <property type="evidence" value="ECO:0007669"/>
    <property type="project" value="UniProtKB-SubCell"/>
</dbReference>
<dbReference type="FunFam" id="3.40.50.300:FF:000302">
    <property type="entry name" value="ATP-binding cassette subfamily B member 5"/>
    <property type="match status" value="1"/>
</dbReference>
<evidence type="ECO:0000256" key="2">
    <source>
        <dbReference type="ARBA" id="ARBA00007577"/>
    </source>
</evidence>
<dbReference type="FunFam" id="1.20.1560.10:FF:000102">
    <property type="entry name" value="ABC multidrug transporter Mdr1"/>
    <property type="match status" value="1"/>
</dbReference>
<feature type="region of interest" description="Disordered" evidence="11">
    <location>
        <begin position="1"/>
        <end position="56"/>
    </location>
</feature>
<feature type="transmembrane region" description="Helical" evidence="12">
    <location>
        <begin position="251"/>
        <end position="271"/>
    </location>
</feature>
<feature type="domain" description="ABC transporter" evidence="13">
    <location>
        <begin position="1096"/>
        <end position="1333"/>
    </location>
</feature>
<comment type="caution">
    <text evidence="15">The sequence shown here is derived from an EMBL/GenBank/DDBJ whole genome shotgun (WGS) entry which is preliminary data.</text>
</comment>
<feature type="transmembrane region" description="Helical" evidence="12">
    <location>
        <begin position="362"/>
        <end position="380"/>
    </location>
</feature>
<dbReference type="EMBL" id="MU865289">
    <property type="protein sequence ID" value="KAK4232066.1"/>
    <property type="molecule type" value="Genomic_DNA"/>
</dbReference>
<evidence type="ECO:0000259" key="14">
    <source>
        <dbReference type="PROSITE" id="PS50929"/>
    </source>
</evidence>
<accession>A0AAN7H285</accession>
<evidence type="ECO:0000259" key="13">
    <source>
        <dbReference type="PROSITE" id="PS50893"/>
    </source>
</evidence>
<dbReference type="PROSITE" id="PS50893">
    <property type="entry name" value="ABC_TRANSPORTER_2"/>
    <property type="match status" value="2"/>
</dbReference>
<dbReference type="InterPro" id="IPR003439">
    <property type="entry name" value="ABC_transporter-like_ATP-bd"/>
</dbReference>
<dbReference type="InterPro" id="IPR003593">
    <property type="entry name" value="AAA+_ATPase"/>
</dbReference>
<evidence type="ECO:0000313" key="16">
    <source>
        <dbReference type="Proteomes" id="UP001301958"/>
    </source>
</evidence>
<feature type="transmembrane region" description="Helical" evidence="12">
    <location>
        <begin position="95"/>
        <end position="119"/>
    </location>
</feature>
<evidence type="ECO:0000256" key="11">
    <source>
        <dbReference type="SAM" id="MobiDB-lite"/>
    </source>
</evidence>
<feature type="transmembrane region" description="Helical" evidence="12">
    <location>
        <begin position="918"/>
        <end position="939"/>
    </location>
</feature>
<feature type="domain" description="ABC transmembrane type-1" evidence="14">
    <location>
        <begin position="99"/>
        <end position="391"/>
    </location>
</feature>
<evidence type="ECO:0000256" key="4">
    <source>
        <dbReference type="ARBA" id="ARBA00022475"/>
    </source>
</evidence>
<evidence type="ECO:0000256" key="6">
    <source>
        <dbReference type="ARBA" id="ARBA00022741"/>
    </source>
</evidence>
<organism evidence="15 16">
    <name type="scientific">Podospora fimiseda</name>
    <dbReference type="NCBI Taxonomy" id="252190"/>
    <lineage>
        <taxon>Eukaryota</taxon>
        <taxon>Fungi</taxon>
        <taxon>Dikarya</taxon>
        <taxon>Ascomycota</taxon>
        <taxon>Pezizomycotina</taxon>
        <taxon>Sordariomycetes</taxon>
        <taxon>Sordariomycetidae</taxon>
        <taxon>Sordariales</taxon>
        <taxon>Podosporaceae</taxon>
        <taxon>Podospora</taxon>
    </lineage>
</organism>
<feature type="transmembrane region" description="Helical" evidence="12">
    <location>
        <begin position="813"/>
        <end position="838"/>
    </location>
</feature>
<dbReference type="GO" id="GO:0090374">
    <property type="term" value="P:oligopeptide export from mitochondrion"/>
    <property type="evidence" value="ECO:0007669"/>
    <property type="project" value="TreeGrafter"/>
</dbReference>
<comment type="similarity">
    <text evidence="2">Belongs to the ABC transporter superfamily. ABCB family. Multidrug resistance exporter (TC 3.A.1.201) subfamily.</text>
</comment>
<keyword evidence="7" id="KW-0067">ATP-binding</keyword>
<dbReference type="InterPro" id="IPR027417">
    <property type="entry name" value="P-loop_NTPase"/>
</dbReference>
<dbReference type="FunFam" id="3.40.50.300:FF:000251">
    <property type="entry name" value="ABC transporter B family member 19"/>
    <property type="match status" value="1"/>
</dbReference>
<evidence type="ECO:0000256" key="1">
    <source>
        <dbReference type="ARBA" id="ARBA00004651"/>
    </source>
</evidence>
<dbReference type="PANTHER" id="PTHR43394:SF27">
    <property type="entry name" value="ATP-DEPENDENT TRANSLOCASE ABCB1-LIKE"/>
    <property type="match status" value="1"/>
</dbReference>
<keyword evidence="6" id="KW-0547">Nucleotide-binding</keyword>
<dbReference type="Gene3D" id="3.40.50.300">
    <property type="entry name" value="P-loop containing nucleotide triphosphate hydrolases"/>
    <property type="match status" value="2"/>
</dbReference>
<proteinExistence type="inferred from homology"/>
<keyword evidence="8 12" id="KW-1133">Transmembrane helix</keyword>
<dbReference type="CDD" id="cd18578">
    <property type="entry name" value="ABC_6TM_Pgp_ABCB1_D2_like"/>
    <property type="match status" value="1"/>
</dbReference>
<dbReference type="GO" id="GO:0005743">
    <property type="term" value="C:mitochondrial inner membrane"/>
    <property type="evidence" value="ECO:0007669"/>
    <property type="project" value="TreeGrafter"/>
</dbReference>